<evidence type="ECO:0000313" key="3">
    <source>
        <dbReference type="Proteomes" id="UP000283509"/>
    </source>
</evidence>
<reference evidence="2 3" key="1">
    <citation type="submission" date="2018-04" db="EMBL/GenBank/DDBJ databases">
        <authorList>
            <person name="Zhang X."/>
            <person name="Yuan J."/>
            <person name="Li F."/>
            <person name="Xiang J."/>
        </authorList>
    </citation>
    <scope>NUCLEOTIDE SEQUENCE [LARGE SCALE GENOMIC DNA]</scope>
    <source>
        <tissue evidence="2">Muscle</tissue>
    </source>
</reference>
<dbReference type="EMBL" id="QCYY01003024">
    <property type="protein sequence ID" value="ROT65863.1"/>
    <property type="molecule type" value="Genomic_DNA"/>
</dbReference>
<organism evidence="2 3">
    <name type="scientific">Penaeus vannamei</name>
    <name type="common">Whiteleg shrimp</name>
    <name type="synonym">Litopenaeus vannamei</name>
    <dbReference type="NCBI Taxonomy" id="6689"/>
    <lineage>
        <taxon>Eukaryota</taxon>
        <taxon>Metazoa</taxon>
        <taxon>Ecdysozoa</taxon>
        <taxon>Arthropoda</taxon>
        <taxon>Crustacea</taxon>
        <taxon>Multicrustacea</taxon>
        <taxon>Malacostraca</taxon>
        <taxon>Eumalacostraca</taxon>
        <taxon>Eucarida</taxon>
        <taxon>Decapoda</taxon>
        <taxon>Dendrobranchiata</taxon>
        <taxon>Penaeoidea</taxon>
        <taxon>Penaeidae</taxon>
        <taxon>Penaeus</taxon>
    </lineage>
</organism>
<accession>A0A423SNU3</accession>
<feature type="compositionally biased region" description="Polar residues" evidence="1">
    <location>
        <begin position="520"/>
        <end position="530"/>
    </location>
</feature>
<dbReference type="AlphaFoldDB" id="A0A423SNU3"/>
<name>A0A423SNU3_PENVA</name>
<feature type="compositionally biased region" description="Polar residues" evidence="1">
    <location>
        <begin position="398"/>
        <end position="434"/>
    </location>
</feature>
<feature type="compositionally biased region" description="Low complexity" evidence="1">
    <location>
        <begin position="445"/>
        <end position="454"/>
    </location>
</feature>
<sequence>MATILLLRTPQSSPHHQANQPLPISVFPQHRATTLRTSPSPSRNTNTQWRYHNSGLLSPSALTRLITPLPVLRAPFPATDQGLTLTASRQLSSLPASYQCAPNSPGLLHSSRILLTQGYLPTLSSSQVLSATTEGTNSRTPQSFPHPSGTIPPATLSIRNQLRVQPPDSSVLPEPPGLPNPDSSSRRSPHRLLSPSQHSPGLHSRTSLVLPFPQLPGLATTFSGLLSPFAIGHQGTKLLSVADPQSVPATHQGYRTSLPSSSVPFHWATHNLVGTNPPRTPLVFLSPHYQGTPTSRTPQSLPRNLQGYANSRTLQSFPNHQGYNAPRISVPSRTTRATLRTLSSRTNQGYIRTPSLPATRRAYQPPGLSSLPRNHQGYQPPGLLSPSRNHQGFPDSQLPATTRAQTSGTPQSLPRNTRATNLPDSSVPSRNYQGYQPPGLLSPFPQYQGYQPPGLSVPSPQPTRATTSRTPQSLPATTRLPTSRTPQSLPQHQGYQTSRTPQSLPRNHQGYQPPGLLIPSPTNQVPTSASALPATTQGYQKLPLLPSTVPQKVELALHDTNVN</sequence>
<comment type="caution">
    <text evidence="2">The sequence shown here is derived from an EMBL/GenBank/DDBJ whole genome shotgun (WGS) entry which is preliminary data.</text>
</comment>
<feature type="compositionally biased region" description="Polar residues" evidence="1">
    <location>
        <begin position="130"/>
        <end position="145"/>
    </location>
</feature>
<feature type="region of interest" description="Disordered" evidence="1">
    <location>
        <begin position="130"/>
        <end position="205"/>
    </location>
</feature>
<feature type="region of interest" description="Disordered" evidence="1">
    <location>
        <begin position="342"/>
        <end position="530"/>
    </location>
</feature>
<evidence type="ECO:0000256" key="1">
    <source>
        <dbReference type="SAM" id="MobiDB-lite"/>
    </source>
</evidence>
<feature type="compositionally biased region" description="Polar residues" evidence="1">
    <location>
        <begin position="462"/>
        <end position="510"/>
    </location>
</feature>
<dbReference type="Proteomes" id="UP000283509">
    <property type="component" value="Unassembled WGS sequence"/>
</dbReference>
<reference evidence="2 3" key="2">
    <citation type="submission" date="2019-01" db="EMBL/GenBank/DDBJ databases">
        <title>The decoding of complex shrimp genome reveals the adaptation for benthos swimmer, frequently molting mechanism and breeding impact on genome.</title>
        <authorList>
            <person name="Sun Y."/>
            <person name="Gao Y."/>
            <person name="Yu Y."/>
        </authorList>
    </citation>
    <scope>NUCLEOTIDE SEQUENCE [LARGE SCALE GENOMIC DNA]</scope>
    <source>
        <tissue evidence="2">Muscle</tissue>
    </source>
</reference>
<evidence type="ECO:0000313" key="2">
    <source>
        <dbReference type="EMBL" id="ROT65863.1"/>
    </source>
</evidence>
<dbReference type="STRING" id="6689.A0A423SNU3"/>
<gene>
    <name evidence="2" type="ORF">C7M84_016160</name>
</gene>
<proteinExistence type="predicted"/>
<protein>
    <submittedName>
        <fullName evidence="2">Uncharacterized protein</fullName>
    </submittedName>
</protein>
<keyword evidence="3" id="KW-1185">Reference proteome</keyword>